<reference evidence="7 8" key="1">
    <citation type="submission" date="2021-01" db="EMBL/GenBank/DDBJ databases">
        <title>Whole genome shotgun sequence of Catellatospora bangladeshensis NBRC 107357.</title>
        <authorList>
            <person name="Komaki H."/>
            <person name="Tamura T."/>
        </authorList>
    </citation>
    <scope>NUCLEOTIDE SEQUENCE [LARGE SCALE GENOMIC DNA]</scope>
    <source>
        <strain evidence="7 8">NBRC 107357</strain>
    </source>
</reference>
<dbReference type="GO" id="GO:0005524">
    <property type="term" value="F:ATP binding"/>
    <property type="evidence" value="ECO:0007669"/>
    <property type="project" value="UniProtKB-UniRule"/>
</dbReference>
<evidence type="ECO:0000256" key="2">
    <source>
        <dbReference type="ARBA" id="ARBA00022801"/>
    </source>
</evidence>
<evidence type="ECO:0000256" key="5">
    <source>
        <dbReference type="PROSITE-ProRule" id="PRU00560"/>
    </source>
</evidence>
<dbReference type="InterPro" id="IPR027417">
    <property type="entry name" value="P-loop_NTPase"/>
</dbReference>
<dbReference type="SUPFAM" id="SSF52540">
    <property type="entry name" value="P-loop containing nucleoside triphosphate hydrolases"/>
    <property type="match status" value="1"/>
</dbReference>
<keyword evidence="3 5" id="KW-0347">Helicase</keyword>
<dbReference type="Pfam" id="PF13245">
    <property type="entry name" value="AAA_19"/>
    <property type="match status" value="1"/>
</dbReference>
<keyword evidence="8" id="KW-1185">Reference proteome</keyword>
<keyword evidence="4 5" id="KW-0067">ATP-binding</keyword>
<dbReference type="RefSeq" id="WP_203744536.1">
    <property type="nucleotide sequence ID" value="NZ_BONF01000010.1"/>
</dbReference>
<keyword evidence="1 5" id="KW-0547">Nucleotide-binding</keyword>
<gene>
    <name evidence="7" type="ORF">Cba03nite_20390</name>
</gene>
<feature type="domain" description="UvrD-like helicase ATP-binding" evidence="6">
    <location>
        <begin position="3"/>
        <end position="248"/>
    </location>
</feature>
<dbReference type="PANTHER" id="PTHR11070:SF3">
    <property type="entry name" value="DNA 3'-5' HELICASE"/>
    <property type="match status" value="1"/>
</dbReference>
<dbReference type="GO" id="GO:0016787">
    <property type="term" value="F:hydrolase activity"/>
    <property type="evidence" value="ECO:0007669"/>
    <property type="project" value="UniProtKB-UniRule"/>
</dbReference>
<dbReference type="PROSITE" id="PS51198">
    <property type="entry name" value="UVRD_HELICASE_ATP_BIND"/>
    <property type="match status" value="1"/>
</dbReference>
<organism evidence="7 8">
    <name type="scientific">Catellatospora bangladeshensis</name>
    <dbReference type="NCBI Taxonomy" id="310355"/>
    <lineage>
        <taxon>Bacteria</taxon>
        <taxon>Bacillati</taxon>
        <taxon>Actinomycetota</taxon>
        <taxon>Actinomycetes</taxon>
        <taxon>Micromonosporales</taxon>
        <taxon>Micromonosporaceae</taxon>
        <taxon>Catellatospora</taxon>
    </lineage>
</organism>
<dbReference type="GO" id="GO:0005829">
    <property type="term" value="C:cytosol"/>
    <property type="evidence" value="ECO:0007669"/>
    <property type="project" value="TreeGrafter"/>
</dbReference>
<accession>A0A8J3NJQ5</accession>
<dbReference type="PANTHER" id="PTHR11070">
    <property type="entry name" value="UVRD / RECB / PCRA DNA HELICASE FAMILY MEMBER"/>
    <property type="match status" value="1"/>
</dbReference>
<evidence type="ECO:0000313" key="7">
    <source>
        <dbReference type="EMBL" id="GIF80690.1"/>
    </source>
</evidence>
<dbReference type="Gene3D" id="3.40.50.300">
    <property type="entry name" value="P-loop containing nucleotide triphosphate hydrolases"/>
    <property type="match status" value="2"/>
</dbReference>
<protein>
    <submittedName>
        <fullName evidence="7">DNA helicase</fullName>
    </submittedName>
</protein>
<evidence type="ECO:0000256" key="1">
    <source>
        <dbReference type="ARBA" id="ARBA00022741"/>
    </source>
</evidence>
<comment type="caution">
    <text evidence="7">The sequence shown here is derived from an EMBL/GenBank/DDBJ whole genome shotgun (WGS) entry which is preliminary data.</text>
</comment>
<dbReference type="GO" id="GO:0003677">
    <property type="term" value="F:DNA binding"/>
    <property type="evidence" value="ECO:0007669"/>
    <property type="project" value="InterPro"/>
</dbReference>
<name>A0A8J3NJQ5_9ACTN</name>
<evidence type="ECO:0000259" key="6">
    <source>
        <dbReference type="PROSITE" id="PS51198"/>
    </source>
</evidence>
<feature type="binding site" evidence="5">
    <location>
        <begin position="24"/>
        <end position="31"/>
    </location>
    <ligand>
        <name>ATP</name>
        <dbReference type="ChEBI" id="CHEBI:30616"/>
    </ligand>
</feature>
<dbReference type="AlphaFoldDB" id="A0A8J3NJQ5"/>
<dbReference type="InterPro" id="IPR014016">
    <property type="entry name" value="UvrD-like_ATP-bd"/>
</dbReference>
<dbReference type="GO" id="GO:0000725">
    <property type="term" value="P:recombinational repair"/>
    <property type="evidence" value="ECO:0007669"/>
    <property type="project" value="TreeGrafter"/>
</dbReference>
<dbReference type="EMBL" id="BONF01000010">
    <property type="protein sequence ID" value="GIF80690.1"/>
    <property type="molecule type" value="Genomic_DNA"/>
</dbReference>
<dbReference type="InterPro" id="IPR000212">
    <property type="entry name" value="DNA_helicase_UvrD/REP"/>
</dbReference>
<keyword evidence="2 5" id="KW-0378">Hydrolase</keyword>
<proteinExistence type="predicted"/>
<sequence>MAQSRALTEVEEALDERRSFVVEAGAGSGKTYALVHGLRYLLASQRRYLERNNKRIACITYTNVAKNEISERLADDPLVFVGTIHEFLWSVIQRFQSELKMHLVDYNSTVRKPVENLEVLLDALPVVYSDRGRKFERGQLFHDDVIELSYRLFAHHPKIARIARSQFPYIFVDEYQDTEKRTIDLLLNHLLRGGEDGCLVGLFGDSMQKIYNSGVGSVSHERLTRISKIENYRCSRRVIELLNKIRPSLQQVAAGNNLDGQVAFFVGAPDVSHDGNLAAVRQILLRSGWTDDNTKVLMLTHRGIADRLKYRGLLDVYDRRGSFARDNLLDGTDAFADLFSKIEVLCRALDNQDFGTVFSVIGRDSLRLSRHSDKVHIAKILTELAKLRLNSDVGTILDYVFTKRVLQKSGAIRFIEDRAEAETPEAEKDKDFLANLRLVPYREVIEFTTFRESSTPFSTQHGVKGAEFDNVLVVVDDDGWNQYNIGNMMANTERLPQRFERSRNLFYVCCSRARDGLAVAFLSSPPNAAIETAKNWFGALNVHYL</sequence>
<evidence type="ECO:0000256" key="4">
    <source>
        <dbReference type="ARBA" id="ARBA00022840"/>
    </source>
</evidence>
<evidence type="ECO:0000313" key="8">
    <source>
        <dbReference type="Proteomes" id="UP000601223"/>
    </source>
</evidence>
<dbReference type="GO" id="GO:0043138">
    <property type="term" value="F:3'-5' DNA helicase activity"/>
    <property type="evidence" value="ECO:0007669"/>
    <property type="project" value="TreeGrafter"/>
</dbReference>
<evidence type="ECO:0000256" key="3">
    <source>
        <dbReference type="ARBA" id="ARBA00022806"/>
    </source>
</evidence>
<dbReference type="Proteomes" id="UP000601223">
    <property type="component" value="Unassembled WGS sequence"/>
</dbReference>